<feature type="compositionally biased region" description="Acidic residues" evidence="1">
    <location>
        <begin position="8"/>
        <end position="18"/>
    </location>
</feature>
<dbReference type="FunCoup" id="E0VMP8">
    <property type="interactions" value="1808"/>
</dbReference>
<evidence type="ECO:0000313" key="4">
    <source>
        <dbReference type="Proteomes" id="UP000009046"/>
    </source>
</evidence>
<dbReference type="OrthoDB" id="206969at2759"/>
<dbReference type="AlphaFoldDB" id="E0VMP8"/>
<dbReference type="PANTHER" id="PTHR13621">
    <property type="entry name" value="PROLINE-RICH PROTEIN PRCC"/>
    <property type="match status" value="1"/>
</dbReference>
<evidence type="ECO:0000313" key="3">
    <source>
        <dbReference type="EnsemblMetazoa" id="PHUM317170-PA"/>
    </source>
</evidence>
<dbReference type="EMBL" id="AAZO01003684">
    <property type="status" value="NOT_ANNOTATED_CDS"/>
    <property type="molecule type" value="Genomic_DNA"/>
</dbReference>
<dbReference type="CTD" id="8236029"/>
<gene>
    <name evidence="3" type="primary">8236029</name>
    <name evidence="2" type="ORF">Phum_PHUM317170</name>
</gene>
<proteinExistence type="predicted"/>
<reference evidence="2" key="2">
    <citation type="submission" date="2007-04" db="EMBL/GenBank/DDBJ databases">
        <title>The genome of the human body louse.</title>
        <authorList>
            <consortium name="The Human Body Louse Genome Consortium"/>
            <person name="Kirkness E."/>
            <person name="Walenz B."/>
            <person name="Hass B."/>
            <person name="Bruggner R."/>
            <person name="Strausberg R."/>
        </authorList>
    </citation>
    <scope>NUCLEOTIDE SEQUENCE</scope>
    <source>
        <strain evidence="2">USDA</strain>
    </source>
</reference>
<reference evidence="2" key="1">
    <citation type="submission" date="2007-04" db="EMBL/GenBank/DDBJ databases">
        <title>Annotation of Pediculus humanus corporis strain USDA.</title>
        <authorList>
            <person name="Kirkness E."/>
            <person name="Hannick L."/>
            <person name="Hass B."/>
            <person name="Bruggner R."/>
            <person name="Lawson D."/>
            <person name="Bidwell S."/>
            <person name="Joardar V."/>
            <person name="Caler E."/>
            <person name="Walenz B."/>
            <person name="Inman J."/>
            <person name="Schobel S."/>
            <person name="Galinsky K."/>
            <person name="Amedeo P."/>
            <person name="Strausberg R."/>
        </authorList>
    </citation>
    <scope>NUCLEOTIDE SEQUENCE</scope>
    <source>
        <strain evidence="2">USDA</strain>
    </source>
</reference>
<dbReference type="Pfam" id="PF10253">
    <property type="entry name" value="PRCC"/>
    <property type="match status" value="1"/>
</dbReference>
<evidence type="ECO:0000256" key="1">
    <source>
        <dbReference type="SAM" id="MobiDB-lite"/>
    </source>
</evidence>
<dbReference type="EnsemblMetazoa" id="PHUM317170-RA">
    <property type="protein sequence ID" value="PHUM317170-PA"/>
    <property type="gene ID" value="PHUM317170"/>
</dbReference>
<organism>
    <name type="scientific">Pediculus humanus subsp. corporis</name>
    <name type="common">Body louse</name>
    <dbReference type="NCBI Taxonomy" id="121224"/>
    <lineage>
        <taxon>Eukaryota</taxon>
        <taxon>Metazoa</taxon>
        <taxon>Ecdysozoa</taxon>
        <taxon>Arthropoda</taxon>
        <taxon>Hexapoda</taxon>
        <taxon>Insecta</taxon>
        <taxon>Pterygota</taxon>
        <taxon>Neoptera</taxon>
        <taxon>Paraneoptera</taxon>
        <taxon>Psocodea</taxon>
        <taxon>Troctomorpha</taxon>
        <taxon>Phthiraptera</taxon>
        <taxon>Anoplura</taxon>
        <taxon>Pediculidae</taxon>
        <taxon>Pediculus</taxon>
    </lineage>
</organism>
<dbReference type="STRING" id="121224.E0VMP8"/>
<feature type="region of interest" description="Disordered" evidence="1">
    <location>
        <begin position="104"/>
        <end position="136"/>
    </location>
</feature>
<dbReference type="PANTHER" id="PTHR13621:SF2">
    <property type="entry name" value="PROLINE-RICH PROTEIN PRCC"/>
    <property type="match status" value="1"/>
</dbReference>
<reference evidence="3" key="3">
    <citation type="submission" date="2021-02" db="UniProtKB">
        <authorList>
            <consortium name="EnsemblMetazoa"/>
        </authorList>
    </citation>
    <scope>IDENTIFICATION</scope>
    <source>
        <strain evidence="3">USDA</strain>
    </source>
</reference>
<evidence type="ECO:0000313" key="2">
    <source>
        <dbReference type="EMBL" id="EEB14654.1"/>
    </source>
</evidence>
<dbReference type="GO" id="GO:0005634">
    <property type="term" value="C:nucleus"/>
    <property type="evidence" value="ECO:0007669"/>
    <property type="project" value="TreeGrafter"/>
</dbReference>
<accession>E0VMP8</accession>
<dbReference type="GeneID" id="8236029"/>
<feature type="region of interest" description="Disordered" evidence="1">
    <location>
        <begin position="1"/>
        <end position="54"/>
    </location>
</feature>
<sequence length="307" mass="34291">MPLVDYGSSDEESDEEVQNNEVKLNKTSICENSESVNNVNNSTSSNISSNSNESLFSALPKPRNNLSLIMDDSLLSSLAFNKKVVVNKNKKSEKEVVQISVPSISDFNDDDDDKPQSKKPKLISKNAGLLSVLPPPKNVNNNLIPKSISQIKKSQSDNSRVINKFLKKPKFSLSESSNNVEMISDKSLNNETPTNYMIENQFETQENVFSSPLPSADTYYPQNVEEDPNSFVPSAEDNEESIPENELGLDEKALQILCGGKKKRQQIPMNIIDLSGEQIMPDSKEWLLKQLSEEKKVHLLNKEGNIK</sequence>
<dbReference type="InParanoid" id="E0VMP8"/>
<name>E0VMP8_PEDHC</name>
<dbReference type="InterPro" id="IPR018800">
    <property type="entry name" value="PRCC"/>
</dbReference>
<protein>
    <submittedName>
        <fullName evidence="2 3">Uncharacterized protein</fullName>
    </submittedName>
</protein>
<dbReference type="KEGG" id="phu:Phum_PHUM317170"/>
<keyword evidence="4" id="KW-1185">Reference proteome</keyword>
<dbReference type="HOGENOM" id="CLU_907049_0_0_1"/>
<dbReference type="Proteomes" id="UP000009046">
    <property type="component" value="Unassembled WGS sequence"/>
</dbReference>
<dbReference type="EMBL" id="DS235321">
    <property type="protein sequence ID" value="EEB14654.1"/>
    <property type="molecule type" value="Genomic_DNA"/>
</dbReference>
<dbReference type="VEuPathDB" id="VectorBase:PHUM317170"/>
<dbReference type="RefSeq" id="XP_002427392.1">
    <property type="nucleotide sequence ID" value="XM_002427347.1"/>
</dbReference>
<feature type="compositionally biased region" description="Low complexity" evidence="1">
    <location>
        <begin position="28"/>
        <end position="54"/>
    </location>
</feature>
<dbReference type="eggNOG" id="KOG3903">
    <property type="taxonomic scope" value="Eukaryota"/>
</dbReference>